<evidence type="ECO:0000313" key="15">
    <source>
        <dbReference type="Proteomes" id="UP000694545"/>
    </source>
</evidence>
<feature type="compositionally biased region" description="Low complexity" evidence="12">
    <location>
        <begin position="45"/>
        <end position="75"/>
    </location>
</feature>
<organism evidence="14 15">
    <name type="scientific">Varanus komodoensis</name>
    <name type="common">Komodo dragon</name>
    <dbReference type="NCBI Taxonomy" id="61221"/>
    <lineage>
        <taxon>Eukaryota</taxon>
        <taxon>Metazoa</taxon>
        <taxon>Chordata</taxon>
        <taxon>Craniata</taxon>
        <taxon>Vertebrata</taxon>
        <taxon>Euteleostomi</taxon>
        <taxon>Lepidosauria</taxon>
        <taxon>Squamata</taxon>
        <taxon>Bifurcata</taxon>
        <taxon>Unidentata</taxon>
        <taxon>Episquamata</taxon>
        <taxon>Toxicofera</taxon>
        <taxon>Anguimorpha</taxon>
        <taxon>Paleoanguimorpha</taxon>
        <taxon>Varanoidea</taxon>
        <taxon>Varanidae</taxon>
        <taxon>Varanus</taxon>
    </lineage>
</organism>
<dbReference type="Pfam" id="PF00452">
    <property type="entry name" value="Bcl-2"/>
    <property type="match status" value="1"/>
</dbReference>
<keyword evidence="4" id="KW-0217">Developmental protein</keyword>
<dbReference type="InterPro" id="IPR046371">
    <property type="entry name" value="Bcl-2_BH1-3"/>
</dbReference>
<dbReference type="OMA" id="FFAPTRC"/>
<reference evidence="14" key="2">
    <citation type="submission" date="2025-09" db="UniProtKB">
        <authorList>
            <consortium name="Ensembl"/>
        </authorList>
    </citation>
    <scope>IDENTIFICATION</scope>
</reference>
<dbReference type="InterPro" id="IPR013281">
    <property type="entry name" value="Apop_reg_Mc1"/>
</dbReference>
<keyword evidence="8" id="KW-0053">Apoptosis</keyword>
<reference evidence="14" key="1">
    <citation type="submission" date="2025-08" db="UniProtKB">
        <authorList>
            <consortium name="Ensembl"/>
        </authorList>
    </citation>
    <scope>IDENTIFICATION</scope>
</reference>
<dbReference type="PROSITE" id="PS01080">
    <property type="entry name" value="BH1"/>
    <property type="match status" value="1"/>
</dbReference>
<dbReference type="PROSITE" id="PS50062">
    <property type="entry name" value="BCL2_FAMILY"/>
    <property type="match status" value="1"/>
</dbReference>
<evidence type="ECO:0000256" key="1">
    <source>
        <dbReference type="ARBA" id="ARBA00004496"/>
    </source>
</evidence>
<dbReference type="Gene3D" id="1.10.437.10">
    <property type="entry name" value="Blc2-like"/>
    <property type="match status" value="1"/>
</dbReference>
<keyword evidence="5" id="KW-0963">Cytoplasm</keyword>
<evidence type="ECO:0000256" key="2">
    <source>
        <dbReference type="ARBA" id="ARBA00004642"/>
    </source>
</evidence>
<keyword evidence="15" id="KW-1185">Reference proteome</keyword>
<dbReference type="PRINTS" id="PR01862">
    <property type="entry name" value="BCL2FAMILY"/>
</dbReference>
<evidence type="ECO:0000259" key="13">
    <source>
        <dbReference type="SMART" id="SM00337"/>
    </source>
</evidence>
<evidence type="ECO:0000256" key="6">
    <source>
        <dbReference type="ARBA" id="ARBA00022499"/>
    </source>
</evidence>
<sequence>TGLSGTRRARRRRRRGERDGTGHPARSRVRGQSARRRCQAGGPAGALALLGPLEGAPRLPEPARACPRPAALPLPEGELDGCEPDAEGSGGGLVPSPTPSVASSQEGEPEPAAADDGGGALGLRCHDDLRKVTLEVVGRYLREAASQGPAEGGGGAGKFLQGLVGRFGAPQGGAGAACADQALETLRRVGGGILDKHQLAFQGMLKKMEIKKEDDLKSVSEIASHVFSDGVTNWGRIVTLIAFGAFVAKHLKNINQESGISTLTEIITDVLVTDKREWLVNHNAWEGFVKFFHVEDIEGSIRNVLMTFAGVAGLGASLAYMIR</sequence>
<keyword evidence="11" id="KW-0539">Nucleus</keyword>
<dbReference type="GO" id="GO:0051400">
    <property type="term" value="F:BH domain binding"/>
    <property type="evidence" value="ECO:0007669"/>
    <property type="project" value="TreeGrafter"/>
</dbReference>
<feature type="compositionally biased region" description="Acidic residues" evidence="12">
    <location>
        <begin position="77"/>
        <end position="86"/>
    </location>
</feature>
<dbReference type="GO" id="GO:0001836">
    <property type="term" value="P:release of cytochrome c from mitochondria"/>
    <property type="evidence" value="ECO:0007669"/>
    <property type="project" value="TreeGrafter"/>
</dbReference>
<keyword evidence="9" id="KW-0221">Differentiation</keyword>
<dbReference type="GO" id="GO:0005654">
    <property type="term" value="C:nucleoplasm"/>
    <property type="evidence" value="ECO:0007669"/>
    <property type="project" value="UniProtKB-SubCell"/>
</dbReference>
<accession>A0A8D2J9V0</accession>
<dbReference type="GO" id="GO:0097192">
    <property type="term" value="P:extrinsic apoptotic signaling pathway in absence of ligand"/>
    <property type="evidence" value="ECO:0007669"/>
    <property type="project" value="TreeGrafter"/>
</dbReference>
<evidence type="ECO:0000256" key="12">
    <source>
        <dbReference type="SAM" id="MobiDB-lite"/>
    </source>
</evidence>
<dbReference type="Ensembl" id="ENSVKKT00000005873.1">
    <property type="protein sequence ID" value="ENSVKKP00000005715.1"/>
    <property type="gene ID" value="ENSVKKG00000004093.1"/>
</dbReference>
<dbReference type="GO" id="GO:0008053">
    <property type="term" value="P:mitochondrial fusion"/>
    <property type="evidence" value="ECO:0007669"/>
    <property type="project" value="TreeGrafter"/>
</dbReference>
<evidence type="ECO:0000256" key="10">
    <source>
        <dbReference type="ARBA" id="ARBA00022843"/>
    </source>
</evidence>
<dbReference type="SUPFAM" id="SSF56854">
    <property type="entry name" value="Bcl-2 inhibitors of programmed cell death"/>
    <property type="match status" value="1"/>
</dbReference>
<dbReference type="InterPro" id="IPR020717">
    <property type="entry name" value="Bcl2_BH1_motif_CS"/>
</dbReference>
<dbReference type="AlphaFoldDB" id="A0A8D2J9V0"/>
<dbReference type="PANTHER" id="PTHR11256:SF46">
    <property type="entry name" value="INDUCED MYELOID LEUKEMIA CELL DIFFERENTIATION PROTEIN MCL-1"/>
    <property type="match status" value="1"/>
</dbReference>
<evidence type="ECO:0000256" key="5">
    <source>
        <dbReference type="ARBA" id="ARBA00022490"/>
    </source>
</evidence>
<comment type="subcellular location">
    <subcellularLocation>
        <location evidence="1">Cytoplasm</location>
    </subcellularLocation>
    <subcellularLocation>
        <location evidence="2">Nucleus</location>
        <location evidence="2">Nucleoplasm</location>
    </subcellularLocation>
</comment>
<proteinExistence type="inferred from homology"/>
<dbReference type="GO" id="GO:0005741">
    <property type="term" value="C:mitochondrial outer membrane"/>
    <property type="evidence" value="ECO:0007669"/>
    <property type="project" value="TreeGrafter"/>
</dbReference>
<evidence type="ECO:0000256" key="8">
    <source>
        <dbReference type="ARBA" id="ARBA00022703"/>
    </source>
</evidence>
<dbReference type="GO" id="GO:0042981">
    <property type="term" value="P:regulation of apoptotic process"/>
    <property type="evidence" value="ECO:0007669"/>
    <property type="project" value="InterPro"/>
</dbReference>
<dbReference type="GO" id="GO:0030154">
    <property type="term" value="P:cell differentiation"/>
    <property type="evidence" value="ECO:0007669"/>
    <property type="project" value="UniProtKB-KW"/>
</dbReference>
<evidence type="ECO:0000256" key="9">
    <source>
        <dbReference type="ARBA" id="ARBA00022782"/>
    </source>
</evidence>
<dbReference type="InterPro" id="IPR002475">
    <property type="entry name" value="Bcl2-like"/>
</dbReference>
<comment type="similarity">
    <text evidence="3">Belongs to the Bcl-2 family.</text>
</comment>
<dbReference type="SMART" id="SM00337">
    <property type="entry name" value="BCL"/>
    <property type="match status" value="1"/>
</dbReference>
<evidence type="ECO:0000256" key="11">
    <source>
        <dbReference type="ARBA" id="ARBA00023242"/>
    </source>
</evidence>
<dbReference type="GO" id="GO:0008630">
    <property type="term" value="P:intrinsic apoptotic signaling pathway in response to DNA damage"/>
    <property type="evidence" value="ECO:0007669"/>
    <property type="project" value="TreeGrafter"/>
</dbReference>
<name>A0A8D2J9V0_VARKO</name>
<evidence type="ECO:0000256" key="4">
    <source>
        <dbReference type="ARBA" id="ARBA00022473"/>
    </source>
</evidence>
<keyword evidence="6" id="KW-1017">Isopeptide bond</keyword>
<dbReference type="Proteomes" id="UP000694545">
    <property type="component" value="Unplaced"/>
</dbReference>
<dbReference type="InterPro" id="IPR026298">
    <property type="entry name" value="Bcl-2_fam"/>
</dbReference>
<protein>
    <submittedName>
        <fullName evidence="14">MCL1 apoptosis regulator, BCL2 family member</fullName>
    </submittedName>
</protein>
<dbReference type="CDD" id="cd06845">
    <property type="entry name" value="Bcl-2_like"/>
    <property type="match status" value="1"/>
</dbReference>
<keyword evidence="7" id="KW-0597">Phosphoprotein</keyword>
<evidence type="ECO:0000256" key="7">
    <source>
        <dbReference type="ARBA" id="ARBA00022553"/>
    </source>
</evidence>
<keyword evidence="10" id="KW-0832">Ubl conjugation</keyword>
<dbReference type="GO" id="GO:0015267">
    <property type="term" value="F:channel activity"/>
    <property type="evidence" value="ECO:0007669"/>
    <property type="project" value="TreeGrafter"/>
</dbReference>
<feature type="compositionally biased region" description="Basic residues" evidence="12">
    <location>
        <begin position="25"/>
        <end position="38"/>
    </location>
</feature>
<evidence type="ECO:0000256" key="3">
    <source>
        <dbReference type="ARBA" id="ARBA00009458"/>
    </source>
</evidence>
<feature type="domain" description="Bcl-2 Bcl-2 homology region 1-3" evidence="13">
    <location>
        <begin position="186"/>
        <end position="285"/>
    </location>
</feature>
<dbReference type="PRINTS" id="PR01866">
    <property type="entry name" value="APOPREGMCL1"/>
</dbReference>
<dbReference type="PANTHER" id="PTHR11256">
    <property type="entry name" value="BCL-2 RELATED"/>
    <property type="match status" value="1"/>
</dbReference>
<feature type="region of interest" description="Disordered" evidence="12">
    <location>
        <begin position="1"/>
        <end position="121"/>
    </location>
</feature>
<evidence type="ECO:0000313" key="14">
    <source>
        <dbReference type="Ensembl" id="ENSVKKP00000005715.1"/>
    </source>
</evidence>
<dbReference type="InterPro" id="IPR036834">
    <property type="entry name" value="Bcl-2-like_sf"/>
</dbReference>